<keyword evidence="3" id="KW-1185">Reference proteome</keyword>
<sequence length="329" mass="36904">MGDERSFLAFVHYTGNIKKISRVGIRFSSKESISVFLRSSTTPVELQNTILQKLGVASSKRVVKLFYKAPVVVVSEHVKYGSFVIHSNADLEVIFHCRRHFSEVRTTELYAKLEDSVASFGESNPIPTSIHIGGSSSLALVAPFVPVVPPCVASPSFATDLHHEEMMMGVIWGVEKSEPEGVEEALCDDEEDKEPEFIGGNSDDDHSSIPAERGGPSSSRSDQYSTHFSALDLEAWHHHGKRMIQYKGKESDHTMYHARCKIFGSRCEWLIHVALCTRKEFWEVRRYNGAYTCLATEVLSTQRQFDYHVICAFIMPMVRADAAVTIKVL</sequence>
<feature type="region of interest" description="Disordered" evidence="1">
    <location>
        <begin position="182"/>
        <end position="223"/>
    </location>
</feature>
<dbReference type="Proteomes" id="UP001341840">
    <property type="component" value="Unassembled WGS sequence"/>
</dbReference>
<reference evidence="2 3" key="1">
    <citation type="journal article" date="2023" name="Plants (Basel)">
        <title>Bridging the Gap: Combining Genomics and Transcriptomics Approaches to Understand Stylosanthes scabra, an Orphan Legume from the Brazilian Caatinga.</title>
        <authorList>
            <person name="Ferreira-Neto J.R.C."/>
            <person name="da Silva M.D."/>
            <person name="Binneck E."/>
            <person name="de Melo N.F."/>
            <person name="da Silva R.H."/>
            <person name="de Melo A.L.T.M."/>
            <person name="Pandolfi V."/>
            <person name="Bustamante F.O."/>
            <person name="Brasileiro-Vidal A.C."/>
            <person name="Benko-Iseppon A.M."/>
        </authorList>
    </citation>
    <scope>NUCLEOTIDE SEQUENCE [LARGE SCALE GENOMIC DNA]</scope>
    <source>
        <tissue evidence="2">Leaves</tissue>
    </source>
</reference>
<evidence type="ECO:0008006" key="4">
    <source>
        <dbReference type="Google" id="ProtNLM"/>
    </source>
</evidence>
<evidence type="ECO:0000313" key="2">
    <source>
        <dbReference type="EMBL" id="MED6186741.1"/>
    </source>
</evidence>
<name>A0ABU6WMU7_9FABA</name>
<proteinExistence type="predicted"/>
<comment type="caution">
    <text evidence="2">The sequence shown here is derived from an EMBL/GenBank/DDBJ whole genome shotgun (WGS) entry which is preliminary data.</text>
</comment>
<feature type="compositionally biased region" description="Acidic residues" evidence="1">
    <location>
        <begin position="182"/>
        <end position="194"/>
    </location>
</feature>
<gene>
    <name evidence="2" type="ORF">PIB30_069621</name>
</gene>
<accession>A0ABU6WMU7</accession>
<protein>
    <recommendedName>
        <fullName evidence="4">Transposase MuDR plant domain-containing protein</fullName>
    </recommendedName>
</protein>
<organism evidence="2 3">
    <name type="scientific">Stylosanthes scabra</name>
    <dbReference type="NCBI Taxonomy" id="79078"/>
    <lineage>
        <taxon>Eukaryota</taxon>
        <taxon>Viridiplantae</taxon>
        <taxon>Streptophyta</taxon>
        <taxon>Embryophyta</taxon>
        <taxon>Tracheophyta</taxon>
        <taxon>Spermatophyta</taxon>
        <taxon>Magnoliopsida</taxon>
        <taxon>eudicotyledons</taxon>
        <taxon>Gunneridae</taxon>
        <taxon>Pentapetalae</taxon>
        <taxon>rosids</taxon>
        <taxon>fabids</taxon>
        <taxon>Fabales</taxon>
        <taxon>Fabaceae</taxon>
        <taxon>Papilionoideae</taxon>
        <taxon>50 kb inversion clade</taxon>
        <taxon>dalbergioids sensu lato</taxon>
        <taxon>Dalbergieae</taxon>
        <taxon>Pterocarpus clade</taxon>
        <taxon>Stylosanthes</taxon>
    </lineage>
</organism>
<evidence type="ECO:0000256" key="1">
    <source>
        <dbReference type="SAM" id="MobiDB-lite"/>
    </source>
</evidence>
<dbReference type="EMBL" id="JASCZI010182011">
    <property type="protein sequence ID" value="MED6186741.1"/>
    <property type="molecule type" value="Genomic_DNA"/>
</dbReference>
<evidence type="ECO:0000313" key="3">
    <source>
        <dbReference type="Proteomes" id="UP001341840"/>
    </source>
</evidence>